<evidence type="ECO:0000313" key="6">
    <source>
        <dbReference type="Proteomes" id="UP000695562"/>
    </source>
</evidence>
<dbReference type="PANTHER" id="PTHR10903">
    <property type="entry name" value="GTPASE, IMAP FAMILY MEMBER-RELATED"/>
    <property type="match status" value="1"/>
</dbReference>
<dbReference type="Proteomes" id="UP000695562">
    <property type="component" value="Unassembled WGS sequence"/>
</dbReference>
<feature type="domain" description="AIG1-type G" evidence="4">
    <location>
        <begin position="5"/>
        <end position="180"/>
    </location>
</feature>
<accession>A0A8J4PLQ1</accession>
<dbReference type="InterPro" id="IPR008999">
    <property type="entry name" value="Actin-crosslinking"/>
</dbReference>
<dbReference type="PANTHER" id="PTHR10903:SF184">
    <property type="entry name" value="GTP-BINDING PROTEIN A"/>
    <property type="match status" value="1"/>
</dbReference>
<keyword evidence="2" id="KW-0342">GTP-binding</keyword>
<dbReference type="GO" id="GO:0005525">
    <property type="term" value="F:GTP binding"/>
    <property type="evidence" value="ECO:0007669"/>
    <property type="project" value="UniProtKB-KW"/>
</dbReference>
<dbReference type="CDD" id="cd00257">
    <property type="entry name" value="beta-trefoil_FSCN-like"/>
    <property type="match status" value="1"/>
</dbReference>
<dbReference type="OrthoDB" id="8954335at2759"/>
<protein>
    <recommendedName>
        <fullName evidence="4">AIG1-type G domain-containing protein</fullName>
    </recommendedName>
</protein>
<feature type="coiled-coil region" evidence="3">
    <location>
        <begin position="223"/>
        <end position="261"/>
    </location>
</feature>
<keyword evidence="6" id="KW-1185">Reference proteome</keyword>
<dbReference type="SUPFAM" id="SSF50405">
    <property type="entry name" value="Actin-crosslinking proteins"/>
    <property type="match status" value="1"/>
</dbReference>
<proteinExistence type="predicted"/>
<dbReference type="Gene3D" id="2.80.10.50">
    <property type="match status" value="1"/>
</dbReference>
<dbReference type="EMBL" id="AJWJ01000674">
    <property type="protein sequence ID" value="KAF2069384.1"/>
    <property type="molecule type" value="Genomic_DNA"/>
</dbReference>
<dbReference type="CDD" id="cd22249">
    <property type="entry name" value="UDM1_RNF168_RNF169-like"/>
    <property type="match status" value="1"/>
</dbReference>
<sequence length="412" mass="47315">MTPSKTILVVGKTGTGKSTICNIIVDKDIFPEGEYGVSMTKESKSETIHHNGVNYIIKDTCGLGDTSLTEREVLDRMASTFSSSTLSSIHQIIYVFNGKFSQQEIFTYKLLKTIFGQDVAHITTIVRTRFPKYKEPSQCEADKNAMMNESSDIREILATCNKLIHLNNLTADEQEKKENRTDARTRLLIHLMGCNQSISINSSLMNSNIDKHFQAIQDEKNRALLREQEAREKEIQLMRLKEEAERQRVILEQQRIQQEAQILAEKKKFGYDVWNRKVLLKNWRNHYVFYNCGSTPTVHPQSYFYIQELDGYKVAIRNCYGDYLCSRPGGQGTRVTTSVSLDHGCKFTILPTEYGRYAVLTPYGTYFRFNHNLDIQTYIDENERCLIEIQGSTPDFIPKSGEIPFSSPCKQQ</sequence>
<evidence type="ECO:0000259" key="4">
    <source>
        <dbReference type="Pfam" id="PF04548"/>
    </source>
</evidence>
<dbReference type="InterPro" id="IPR045058">
    <property type="entry name" value="GIMA/IAN/Toc"/>
</dbReference>
<dbReference type="Pfam" id="PF04548">
    <property type="entry name" value="AIG1"/>
    <property type="match status" value="1"/>
</dbReference>
<keyword evidence="1" id="KW-0547">Nucleotide-binding</keyword>
<evidence type="ECO:0000313" key="5">
    <source>
        <dbReference type="EMBL" id="KAF2069384.1"/>
    </source>
</evidence>
<evidence type="ECO:0000256" key="3">
    <source>
        <dbReference type="SAM" id="Coils"/>
    </source>
</evidence>
<dbReference type="InterPro" id="IPR027417">
    <property type="entry name" value="P-loop_NTPase"/>
</dbReference>
<dbReference type="InterPro" id="IPR006703">
    <property type="entry name" value="G_AIG1"/>
</dbReference>
<keyword evidence="3" id="KW-0175">Coiled coil</keyword>
<dbReference type="Gene3D" id="3.40.50.300">
    <property type="entry name" value="P-loop containing nucleotide triphosphate hydrolases"/>
    <property type="match status" value="1"/>
</dbReference>
<dbReference type="SUPFAM" id="SSF52540">
    <property type="entry name" value="P-loop containing nucleoside triphosphate hydrolases"/>
    <property type="match status" value="1"/>
</dbReference>
<evidence type="ECO:0000256" key="1">
    <source>
        <dbReference type="ARBA" id="ARBA00022741"/>
    </source>
</evidence>
<name>A0A8J4PLQ1_9MYCE</name>
<reference evidence="5" key="1">
    <citation type="submission" date="2020-01" db="EMBL/GenBank/DDBJ databases">
        <title>Development of genomics and gene disruption for Polysphondylium violaceum indicates a role for the polyketide synthase stlB in stalk morphogenesis.</title>
        <authorList>
            <person name="Narita B."/>
            <person name="Kawabe Y."/>
            <person name="Kin K."/>
            <person name="Saito T."/>
            <person name="Gibbs R."/>
            <person name="Kuspa A."/>
            <person name="Muzny D."/>
            <person name="Queller D."/>
            <person name="Richards S."/>
            <person name="Strassman J."/>
            <person name="Sucgang R."/>
            <person name="Worley K."/>
            <person name="Schaap P."/>
        </authorList>
    </citation>
    <scope>NUCLEOTIDE SEQUENCE</scope>
    <source>
        <strain evidence="5">QSvi11</strain>
    </source>
</reference>
<gene>
    <name evidence="5" type="ORF">CYY_009298</name>
</gene>
<dbReference type="AlphaFoldDB" id="A0A8J4PLQ1"/>
<comment type="caution">
    <text evidence="5">The sequence shown here is derived from an EMBL/GenBank/DDBJ whole genome shotgun (WGS) entry which is preliminary data.</text>
</comment>
<organism evidence="5 6">
    <name type="scientific">Polysphondylium violaceum</name>
    <dbReference type="NCBI Taxonomy" id="133409"/>
    <lineage>
        <taxon>Eukaryota</taxon>
        <taxon>Amoebozoa</taxon>
        <taxon>Evosea</taxon>
        <taxon>Eumycetozoa</taxon>
        <taxon>Dictyostelia</taxon>
        <taxon>Dictyosteliales</taxon>
        <taxon>Dictyosteliaceae</taxon>
        <taxon>Polysphondylium</taxon>
    </lineage>
</organism>
<evidence type="ECO:0000256" key="2">
    <source>
        <dbReference type="ARBA" id="ARBA00023134"/>
    </source>
</evidence>